<evidence type="ECO:0000256" key="9">
    <source>
        <dbReference type="ARBA" id="ARBA00023002"/>
    </source>
</evidence>
<dbReference type="InterPro" id="IPR050476">
    <property type="entry name" value="Insect_CytP450_Detox"/>
</dbReference>
<evidence type="ECO:0000313" key="17">
    <source>
        <dbReference type="Proteomes" id="UP001353858"/>
    </source>
</evidence>
<evidence type="ECO:0000256" key="13">
    <source>
        <dbReference type="PIRSR" id="PIRSR602402-1"/>
    </source>
</evidence>
<evidence type="ECO:0000256" key="6">
    <source>
        <dbReference type="ARBA" id="ARBA00022723"/>
    </source>
</evidence>
<evidence type="ECO:0000256" key="1">
    <source>
        <dbReference type="ARBA" id="ARBA00001971"/>
    </source>
</evidence>
<protein>
    <recommendedName>
        <fullName evidence="18">Cytochrome P450</fullName>
    </recommendedName>
</protein>
<feature type="binding site" description="axial binding residue" evidence="13">
    <location>
        <position position="422"/>
    </location>
    <ligand>
        <name>heme</name>
        <dbReference type="ChEBI" id="CHEBI:30413"/>
    </ligand>
    <ligandPart>
        <name>Fe</name>
        <dbReference type="ChEBI" id="CHEBI:18248"/>
    </ligandPart>
</feature>
<dbReference type="PANTHER" id="PTHR24292">
    <property type="entry name" value="CYTOCHROME P450"/>
    <property type="match status" value="1"/>
</dbReference>
<evidence type="ECO:0000313" key="16">
    <source>
        <dbReference type="EMBL" id="KAK4879223.1"/>
    </source>
</evidence>
<evidence type="ECO:0000256" key="7">
    <source>
        <dbReference type="ARBA" id="ARBA00022824"/>
    </source>
</evidence>
<evidence type="ECO:0000256" key="11">
    <source>
        <dbReference type="ARBA" id="ARBA00023033"/>
    </source>
</evidence>
<feature type="transmembrane region" description="Helical" evidence="15">
    <location>
        <begin position="214"/>
        <end position="234"/>
    </location>
</feature>
<dbReference type="Proteomes" id="UP001353858">
    <property type="component" value="Unassembled WGS sequence"/>
</dbReference>
<keyword evidence="10 13" id="KW-0408">Iron</keyword>
<evidence type="ECO:0000256" key="12">
    <source>
        <dbReference type="ARBA" id="ARBA00023136"/>
    </source>
</evidence>
<dbReference type="GO" id="GO:0020037">
    <property type="term" value="F:heme binding"/>
    <property type="evidence" value="ECO:0007669"/>
    <property type="project" value="InterPro"/>
</dbReference>
<comment type="similarity">
    <text evidence="4 14">Belongs to the cytochrome P450 family.</text>
</comment>
<dbReference type="InterPro" id="IPR036396">
    <property type="entry name" value="Cyt_P450_sf"/>
</dbReference>
<dbReference type="InterPro" id="IPR017972">
    <property type="entry name" value="Cyt_P450_CS"/>
</dbReference>
<dbReference type="PANTHER" id="PTHR24292:SF45">
    <property type="entry name" value="CYTOCHROME P450 6G1-RELATED"/>
    <property type="match status" value="1"/>
</dbReference>
<evidence type="ECO:0000256" key="10">
    <source>
        <dbReference type="ARBA" id="ARBA00023004"/>
    </source>
</evidence>
<accession>A0AAN7SNU8</accession>
<dbReference type="SUPFAM" id="SSF48264">
    <property type="entry name" value="Cytochrome P450"/>
    <property type="match status" value="1"/>
</dbReference>
<dbReference type="InterPro" id="IPR002402">
    <property type="entry name" value="Cyt_P450_E_grp-II"/>
</dbReference>
<dbReference type="InterPro" id="IPR001128">
    <property type="entry name" value="Cyt_P450"/>
</dbReference>
<dbReference type="GO" id="GO:0004497">
    <property type="term" value="F:monooxygenase activity"/>
    <property type="evidence" value="ECO:0007669"/>
    <property type="project" value="UniProtKB-KW"/>
</dbReference>
<proteinExistence type="inferred from homology"/>
<keyword evidence="15" id="KW-1133">Transmembrane helix</keyword>
<organism evidence="16 17">
    <name type="scientific">Aquatica leii</name>
    <dbReference type="NCBI Taxonomy" id="1421715"/>
    <lineage>
        <taxon>Eukaryota</taxon>
        <taxon>Metazoa</taxon>
        <taxon>Ecdysozoa</taxon>
        <taxon>Arthropoda</taxon>
        <taxon>Hexapoda</taxon>
        <taxon>Insecta</taxon>
        <taxon>Pterygota</taxon>
        <taxon>Neoptera</taxon>
        <taxon>Endopterygota</taxon>
        <taxon>Coleoptera</taxon>
        <taxon>Polyphaga</taxon>
        <taxon>Elateriformia</taxon>
        <taxon>Elateroidea</taxon>
        <taxon>Lampyridae</taxon>
        <taxon>Luciolinae</taxon>
        <taxon>Aquatica</taxon>
    </lineage>
</organism>
<dbReference type="GO" id="GO:0016705">
    <property type="term" value="F:oxidoreductase activity, acting on paired donors, with incorporation or reduction of molecular oxygen"/>
    <property type="evidence" value="ECO:0007669"/>
    <property type="project" value="InterPro"/>
</dbReference>
<dbReference type="PROSITE" id="PS00086">
    <property type="entry name" value="CYTOCHROME_P450"/>
    <property type="match status" value="1"/>
</dbReference>
<evidence type="ECO:0000256" key="3">
    <source>
        <dbReference type="ARBA" id="ARBA00004406"/>
    </source>
</evidence>
<evidence type="ECO:0000256" key="15">
    <source>
        <dbReference type="SAM" id="Phobius"/>
    </source>
</evidence>
<keyword evidence="17" id="KW-1185">Reference proteome</keyword>
<dbReference type="CDD" id="cd11056">
    <property type="entry name" value="CYP6-like"/>
    <property type="match status" value="1"/>
</dbReference>
<comment type="cofactor">
    <cofactor evidence="1 13">
        <name>heme</name>
        <dbReference type="ChEBI" id="CHEBI:30413"/>
    </cofactor>
</comment>
<dbReference type="EMBL" id="JARPUR010000003">
    <property type="protein sequence ID" value="KAK4879223.1"/>
    <property type="molecule type" value="Genomic_DNA"/>
</dbReference>
<reference evidence="17" key="1">
    <citation type="submission" date="2023-01" db="EMBL/GenBank/DDBJ databases">
        <title>Key to firefly adult light organ development and bioluminescence: homeobox transcription factors regulate luciferase expression and transportation to peroxisome.</title>
        <authorList>
            <person name="Fu X."/>
        </authorList>
    </citation>
    <scope>NUCLEOTIDE SEQUENCE [LARGE SCALE GENOMIC DNA]</scope>
</reference>
<dbReference type="GO" id="GO:0005506">
    <property type="term" value="F:iron ion binding"/>
    <property type="evidence" value="ECO:0007669"/>
    <property type="project" value="InterPro"/>
</dbReference>
<sequence>MVVPGIAYLLLTLLLTILTYVYFTRNYSYWEKRGVAFIKPTYFFGSILEIAFGRSHPGLFIAKHYWKFKEPYFGFFAFTKPYLVITDPELIKTVLIKDFNNFSNRYFHCDEKIDPVISNGLFAIKNPTWRWLRTKLSPFLSLNKVKHMMANIEECDRNLHNYLENNLGKNVETKEMSARYTTDAIVKCCFGISANSFINEDGFRLAGKKMLGQSFSRSLIVFCYYYATWIVKLFKFQFIESSAVDFVRDAFENAYCEREASNRKVKNNDLIDVLIDLKNQNIEFNGFTFSRENLVAQAVTFFSSGFEAAASTLAFTLHELGVNHKIQDELRNEIKTAIVTHGELTFNEIHQMKYLQMCVSVPGHELTIEKGTPIIIGVYGLHYNMKYFPDPYKYDPERFNGDNIHKIINCTYLPFGDGPRSCVGQMLGLLIVKKAIIHILRNYIIEKNSMTTEPIVLTPFPIVQAKGGVPLTFRRLESTF</sequence>
<evidence type="ECO:0000256" key="5">
    <source>
        <dbReference type="ARBA" id="ARBA00022617"/>
    </source>
</evidence>
<dbReference type="AlphaFoldDB" id="A0AAN7SNU8"/>
<evidence type="ECO:0000256" key="14">
    <source>
        <dbReference type="RuleBase" id="RU000461"/>
    </source>
</evidence>
<evidence type="ECO:0000256" key="2">
    <source>
        <dbReference type="ARBA" id="ARBA00004174"/>
    </source>
</evidence>
<evidence type="ECO:0008006" key="18">
    <source>
        <dbReference type="Google" id="ProtNLM"/>
    </source>
</evidence>
<dbReference type="Gene3D" id="1.10.630.10">
    <property type="entry name" value="Cytochrome P450"/>
    <property type="match status" value="1"/>
</dbReference>
<feature type="transmembrane region" description="Helical" evidence="15">
    <location>
        <begin position="6"/>
        <end position="23"/>
    </location>
</feature>
<comment type="caution">
    <text evidence="16">The sequence shown here is derived from an EMBL/GenBank/DDBJ whole genome shotgun (WGS) entry which is preliminary data.</text>
</comment>
<evidence type="ECO:0000256" key="8">
    <source>
        <dbReference type="ARBA" id="ARBA00022848"/>
    </source>
</evidence>
<comment type="subcellular location">
    <subcellularLocation>
        <location evidence="3">Endoplasmic reticulum membrane</location>
        <topology evidence="3">Peripheral membrane protein</topology>
    </subcellularLocation>
    <subcellularLocation>
        <location evidence="2">Microsome membrane</location>
        <topology evidence="2">Peripheral membrane protein</topology>
    </subcellularLocation>
</comment>
<dbReference type="GO" id="GO:0005789">
    <property type="term" value="C:endoplasmic reticulum membrane"/>
    <property type="evidence" value="ECO:0007669"/>
    <property type="project" value="UniProtKB-SubCell"/>
</dbReference>
<name>A0AAN7SNU8_9COLE</name>
<keyword evidence="11 14" id="KW-0503">Monooxygenase</keyword>
<keyword evidence="12 15" id="KW-0472">Membrane</keyword>
<keyword evidence="7" id="KW-0256">Endoplasmic reticulum</keyword>
<keyword evidence="15" id="KW-0812">Transmembrane</keyword>
<evidence type="ECO:0000256" key="4">
    <source>
        <dbReference type="ARBA" id="ARBA00010617"/>
    </source>
</evidence>
<keyword evidence="9 14" id="KW-0560">Oxidoreductase</keyword>
<keyword evidence="8" id="KW-0492">Microsome</keyword>
<keyword evidence="6 13" id="KW-0479">Metal-binding</keyword>
<keyword evidence="5 13" id="KW-0349">Heme</keyword>
<dbReference type="PRINTS" id="PR00464">
    <property type="entry name" value="EP450II"/>
</dbReference>
<gene>
    <name evidence="16" type="ORF">RN001_007369</name>
</gene>
<dbReference type="Pfam" id="PF00067">
    <property type="entry name" value="p450"/>
    <property type="match status" value="2"/>
</dbReference>